<evidence type="ECO:0000313" key="2">
    <source>
        <dbReference type="EMBL" id="KAJ3207879.1"/>
    </source>
</evidence>
<accession>A0AAD5TUY2</accession>
<dbReference type="EMBL" id="JADGJW010001025">
    <property type="protein sequence ID" value="KAJ3207879.1"/>
    <property type="molecule type" value="Genomic_DNA"/>
</dbReference>
<feature type="region of interest" description="Disordered" evidence="1">
    <location>
        <begin position="170"/>
        <end position="196"/>
    </location>
</feature>
<name>A0AAD5TUY2_9FUNG</name>
<feature type="non-terminal residue" evidence="2">
    <location>
        <position position="1"/>
    </location>
</feature>
<reference evidence="2" key="1">
    <citation type="submission" date="2020-05" db="EMBL/GenBank/DDBJ databases">
        <title>Phylogenomic resolution of chytrid fungi.</title>
        <authorList>
            <person name="Stajich J.E."/>
            <person name="Amses K."/>
            <person name="Simmons R."/>
            <person name="Seto K."/>
            <person name="Myers J."/>
            <person name="Bonds A."/>
            <person name="Quandt C.A."/>
            <person name="Barry K."/>
            <person name="Liu P."/>
            <person name="Grigoriev I."/>
            <person name="Longcore J.E."/>
            <person name="James T.Y."/>
        </authorList>
    </citation>
    <scope>NUCLEOTIDE SEQUENCE</scope>
    <source>
        <strain evidence="2">JEL0476</strain>
    </source>
</reference>
<dbReference type="Proteomes" id="UP001211065">
    <property type="component" value="Unassembled WGS sequence"/>
</dbReference>
<sequence>NLNSYFNNSNAFLNFNKPSSKQQQQLQQAQQDPSHAYITPPASPILSPIKTGDYLENVPTLYLSNDPNSSQFDLTSTKNDFMYQNNFINNTNTSINLKNNFISQTSNSNLQNFNLNNNLVNSRNNHIYNQEHQSRNTNPVTQIHHYNNNRSEFIQPPQNINIKLNDYQSYSPQHHQHHHLQQFPSVNNSSHQIPSHTSQLHFQQQNRPNHTVSEHQRLYHPQPTKNNVITDRQLYVSTPIMENNINNVQRQFPSQGLQSVGNNHLADQSHNHPSQGLLVHNTNVNLVGQYSTQLMPNFEDPSKQLQYQYQLPSQSSNTNNTSFILPNHGQSQPPILKSPEQLNTHNTDPEQVLKKSFTQGASNNIKLKKFSGDPGFNSVTRNEKAIESNIIIVKPKTDTHGSISKVAGEKEKVLKTVNRPFQCAQCLLTFARKHDLTR</sequence>
<feature type="region of interest" description="Disordered" evidence="1">
    <location>
        <begin position="313"/>
        <end position="335"/>
    </location>
</feature>
<gene>
    <name evidence="2" type="ORF">HK099_000174</name>
</gene>
<keyword evidence="3" id="KW-1185">Reference proteome</keyword>
<evidence type="ECO:0000313" key="3">
    <source>
        <dbReference type="Proteomes" id="UP001211065"/>
    </source>
</evidence>
<organism evidence="2 3">
    <name type="scientific">Clydaea vesicula</name>
    <dbReference type="NCBI Taxonomy" id="447962"/>
    <lineage>
        <taxon>Eukaryota</taxon>
        <taxon>Fungi</taxon>
        <taxon>Fungi incertae sedis</taxon>
        <taxon>Chytridiomycota</taxon>
        <taxon>Chytridiomycota incertae sedis</taxon>
        <taxon>Chytridiomycetes</taxon>
        <taxon>Lobulomycetales</taxon>
        <taxon>Lobulomycetaceae</taxon>
        <taxon>Clydaea</taxon>
    </lineage>
</organism>
<dbReference type="AlphaFoldDB" id="A0AAD5TUY2"/>
<feature type="compositionally biased region" description="Polar residues" evidence="1">
    <location>
        <begin position="317"/>
        <end position="333"/>
    </location>
</feature>
<evidence type="ECO:0000256" key="1">
    <source>
        <dbReference type="SAM" id="MobiDB-lite"/>
    </source>
</evidence>
<comment type="caution">
    <text evidence="2">The sequence shown here is derived from an EMBL/GenBank/DDBJ whole genome shotgun (WGS) entry which is preliminary data.</text>
</comment>
<feature type="compositionally biased region" description="Polar residues" evidence="1">
    <location>
        <begin position="183"/>
        <end position="196"/>
    </location>
</feature>
<proteinExistence type="predicted"/>
<protein>
    <submittedName>
        <fullName evidence="2">Uncharacterized protein</fullName>
    </submittedName>
</protein>